<dbReference type="InterPro" id="IPR006860">
    <property type="entry name" value="FecR"/>
</dbReference>
<dbReference type="PANTHER" id="PTHR30273:SF2">
    <property type="entry name" value="PROTEIN FECR"/>
    <property type="match status" value="1"/>
</dbReference>
<dbReference type="EMBL" id="QHKM01000001">
    <property type="protein sequence ID" value="RAK69315.1"/>
    <property type="molecule type" value="Genomic_DNA"/>
</dbReference>
<name>A0A328BRJ7_9BACT</name>
<dbReference type="Gene3D" id="3.55.50.30">
    <property type="match status" value="1"/>
</dbReference>
<gene>
    <name evidence="3" type="ORF">DLM85_00155</name>
</gene>
<dbReference type="Pfam" id="PF16344">
    <property type="entry name" value="FecR_C"/>
    <property type="match status" value="1"/>
</dbReference>
<dbReference type="PIRSF" id="PIRSF018266">
    <property type="entry name" value="FecR"/>
    <property type="match status" value="1"/>
</dbReference>
<proteinExistence type="predicted"/>
<dbReference type="Gene3D" id="2.60.120.1440">
    <property type="match status" value="1"/>
</dbReference>
<dbReference type="OrthoDB" id="1523489at2"/>
<evidence type="ECO:0000313" key="3">
    <source>
        <dbReference type="EMBL" id="RAK69315.1"/>
    </source>
</evidence>
<dbReference type="PANTHER" id="PTHR30273">
    <property type="entry name" value="PERIPLASMIC SIGNAL SENSOR AND SIGMA FACTOR ACTIVATOR FECR-RELATED"/>
    <property type="match status" value="1"/>
</dbReference>
<protein>
    <submittedName>
        <fullName evidence="3">Uncharacterized protein</fullName>
    </submittedName>
</protein>
<evidence type="ECO:0000259" key="2">
    <source>
        <dbReference type="Pfam" id="PF16344"/>
    </source>
</evidence>
<sequence>MPLDITQDLFTRYVQGAATAAESDAVRAWLAQPANQLLAQHWMRQHWDVLADAPAQPLADEPDYDDLLVNLHEQLGFSRDELPVAAPWWRRWAAAAAVALTVGAGGWLLYSQRAATPQELATDYGQTRTVQLPDGSEVTLNGHSKLHYAPKWTSEGPREVWLEGEAYFSVKHQPNHQRFLVHTQAGFNVEVLGTKFTVYRRREQARVVLLSGKVRIDFEDHKRPDVILKPGELVETRDAQPAAVVHKAVRTAPYASWKDARLVLDETSIGELATRLQDTYGITVEVQTPGLTERKVTGSMPVGDLDVLLLALEEAFDLHATREGNRIILADKARP</sequence>
<dbReference type="Pfam" id="PF04773">
    <property type="entry name" value="FecR"/>
    <property type="match status" value="1"/>
</dbReference>
<reference evidence="4" key="1">
    <citation type="submission" date="2018-05" db="EMBL/GenBank/DDBJ databases">
        <authorList>
            <person name="Nie L."/>
        </authorList>
    </citation>
    <scope>NUCLEOTIDE SEQUENCE [LARGE SCALE GENOMIC DNA]</scope>
    <source>
        <strain evidence="4">NL</strain>
    </source>
</reference>
<feature type="domain" description="FecR protein" evidence="1">
    <location>
        <begin position="119"/>
        <end position="215"/>
    </location>
</feature>
<accession>A0A328BRJ7</accession>
<organism evidence="3 4">
    <name type="scientific">Hymenobacter edaphi</name>
    <dbReference type="NCBI Taxonomy" id="2211146"/>
    <lineage>
        <taxon>Bacteria</taxon>
        <taxon>Pseudomonadati</taxon>
        <taxon>Bacteroidota</taxon>
        <taxon>Cytophagia</taxon>
        <taxon>Cytophagales</taxon>
        <taxon>Hymenobacteraceae</taxon>
        <taxon>Hymenobacter</taxon>
    </lineage>
</organism>
<comment type="caution">
    <text evidence="3">The sequence shown here is derived from an EMBL/GenBank/DDBJ whole genome shotgun (WGS) entry which is preliminary data.</text>
</comment>
<dbReference type="InterPro" id="IPR032508">
    <property type="entry name" value="FecR_C"/>
</dbReference>
<dbReference type="RefSeq" id="WP_111476051.1">
    <property type="nucleotide sequence ID" value="NZ_QHKM01000001.1"/>
</dbReference>
<keyword evidence="4" id="KW-1185">Reference proteome</keyword>
<evidence type="ECO:0000259" key="1">
    <source>
        <dbReference type="Pfam" id="PF04773"/>
    </source>
</evidence>
<dbReference type="Proteomes" id="UP000248553">
    <property type="component" value="Unassembled WGS sequence"/>
</dbReference>
<feature type="domain" description="Protein FecR C-terminal" evidence="2">
    <location>
        <begin position="261"/>
        <end position="329"/>
    </location>
</feature>
<dbReference type="AlphaFoldDB" id="A0A328BRJ7"/>
<dbReference type="GO" id="GO:0016989">
    <property type="term" value="F:sigma factor antagonist activity"/>
    <property type="evidence" value="ECO:0007669"/>
    <property type="project" value="TreeGrafter"/>
</dbReference>
<evidence type="ECO:0000313" key="4">
    <source>
        <dbReference type="Proteomes" id="UP000248553"/>
    </source>
</evidence>
<dbReference type="InterPro" id="IPR012373">
    <property type="entry name" value="Ferrdict_sens_TM"/>
</dbReference>